<sequence>MILQSLVEYYEQLLEDDPDSVAPPGWCPRNIAFMLELTSGGELLNILPAEEKRGWPRMVPEQAKRSSGVEANLLCDNASYLLGIDAKGKPERSLQCFSASKEKHLAFLRDLQSDAALAVKAFFESWQPENALDHAAVKEAGEGLLAGGNLAFRVNGREVLDDAVIKNAWDRSYASPSDGAVVMTCLVTGEKAPIARLHPSIRGVVGAQSMGASLVGFNSRAFESYGRDEEQGLNAPVSEYATFAYTTALNYLLADRKHHIRLGDTTVVYWAEKNDAACSGMFSQALGAPSIDDEETNPDDLIDAIMEKLEKGLLSREVDVDATFYVLGLAPNAARVSVRFFLRDTFGTMIGNVGNHYKRLDIVHASYERRYLSPYRLLAETANPNARDPAASSVLGGALMRSIIEDLRYPEAFFSNALLRVRASQDNDEQRTRKVTRGRAAILKACLIKNYHQSEEVVTVSLNEDRDDAPYVLGRLFAILESIQEAANPTIKRTIKATYFDSAASTPASIFPLIIKLAGSHLQKISQDRKGLAVHYEKQVGTLCDKMQAFPKRLSLEDQGSFVLGYYQQVQDRYTKKEDEQEA</sequence>
<dbReference type="InterPro" id="IPR010144">
    <property type="entry name" value="CRISPR-assoc_prot_Csd1-typ"/>
</dbReference>
<reference evidence="1 2" key="1">
    <citation type="submission" date="2024-04" db="EMBL/GenBank/DDBJ databases">
        <title>Human intestinal bacterial collection.</title>
        <authorList>
            <person name="Pauvert C."/>
            <person name="Hitch T.C.A."/>
            <person name="Clavel T."/>
        </authorList>
    </citation>
    <scope>NUCLEOTIDE SEQUENCE [LARGE SCALE GENOMIC DNA]</scope>
    <source>
        <strain evidence="1 2">CLA-KB-H42</strain>
    </source>
</reference>
<gene>
    <name evidence="1" type="primary">cas8c</name>
    <name evidence="1" type="ORF">AAA083_02680</name>
</gene>
<name>A0ABV1JAU1_9ACTN</name>
<dbReference type="Proteomes" id="UP001487305">
    <property type="component" value="Unassembled WGS sequence"/>
</dbReference>
<proteinExistence type="predicted"/>
<organism evidence="1 2">
    <name type="scientific">Raoultibacter massiliensis</name>
    <dbReference type="NCBI Taxonomy" id="1852371"/>
    <lineage>
        <taxon>Bacteria</taxon>
        <taxon>Bacillati</taxon>
        <taxon>Actinomycetota</taxon>
        <taxon>Coriobacteriia</taxon>
        <taxon>Eggerthellales</taxon>
        <taxon>Eggerthellaceae</taxon>
        <taxon>Raoultibacter</taxon>
    </lineage>
</organism>
<dbReference type="Pfam" id="PF09709">
    <property type="entry name" value="Cas_Csd1"/>
    <property type="match status" value="1"/>
</dbReference>
<protein>
    <submittedName>
        <fullName evidence="1">Type I-C CRISPR-associated protein Cas8c/Csd1</fullName>
    </submittedName>
</protein>
<dbReference type="CDD" id="cd09757">
    <property type="entry name" value="Cas8c_I-C"/>
    <property type="match status" value="1"/>
</dbReference>
<keyword evidence="2" id="KW-1185">Reference proteome</keyword>
<comment type="caution">
    <text evidence="1">The sequence shown here is derived from an EMBL/GenBank/DDBJ whole genome shotgun (WGS) entry which is preliminary data.</text>
</comment>
<dbReference type="EMBL" id="JBBNOP010000002">
    <property type="protein sequence ID" value="MEQ3361878.1"/>
    <property type="molecule type" value="Genomic_DNA"/>
</dbReference>
<accession>A0ABV1JAU1</accession>
<dbReference type="RefSeq" id="WP_102373465.1">
    <property type="nucleotide sequence ID" value="NZ_JBBNOP010000002.1"/>
</dbReference>
<dbReference type="NCBIfam" id="TIGR01863">
    <property type="entry name" value="cas_Csd1"/>
    <property type="match status" value="1"/>
</dbReference>
<evidence type="ECO:0000313" key="2">
    <source>
        <dbReference type="Proteomes" id="UP001487305"/>
    </source>
</evidence>
<evidence type="ECO:0000313" key="1">
    <source>
        <dbReference type="EMBL" id="MEQ3361878.1"/>
    </source>
</evidence>